<dbReference type="EMBL" id="JANBUM010000158">
    <property type="protein sequence ID" value="KAJ2783009.1"/>
    <property type="molecule type" value="Genomic_DNA"/>
</dbReference>
<protein>
    <submittedName>
        <fullName evidence="2">Uncharacterized protein</fullName>
    </submittedName>
</protein>
<feature type="region of interest" description="Disordered" evidence="1">
    <location>
        <begin position="143"/>
        <end position="172"/>
    </location>
</feature>
<name>A0A9W8LKS6_9FUNG</name>
<proteinExistence type="predicted"/>
<dbReference type="Proteomes" id="UP001140172">
    <property type="component" value="Unassembled WGS sequence"/>
</dbReference>
<dbReference type="OrthoDB" id="10267703at2759"/>
<keyword evidence="3" id="KW-1185">Reference proteome</keyword>
<gene>
    <name evidence="2" type="ORF">GGI15_002739</name>
</gene>
<comment type="caution">
    <text evidence="2">The sequence shown here is derived from an EMBL/GenBank/DDBJ whole genome shotgun (WGS) entry which is preliminary data.</text>
</comment>
<sequence>MVEYINTCIANLLNAYIREANSLDADDYSCLVFNNGVPRGYYAKFLKKLIEEIYSEQANIAAQSQSVTVKPVIPIHIEAQTSSSKVANALASLFDGEESVKIDGKSSVSPIGIGSSSTMPSFGTAMSEFSTDASELSRSIGLRSIQPSLPTMSKLKRTQSTPSWPSDKLSIA</sequence>
<evidence type="ECO:0000313" key="3">
    <source>
        <dbReference type="Proteomes" id="UP001140172"/>
    </source>
</evidence>
<evidence type="ECO:0000256" key="1">
    <source>
        <dbReference type="SAM" id="MobiDB-lite"/>
    </source>
</evidence>
<dbReference type="AlphaFoldDB" id="A0A9W8LKS6"/>
<organism evidence="2 3">
    <name type="scientific">Coemansia interrupta</name>
    <dbReference type="NCBI Taxonomy" id="1126814"/>
    <lineage>
        <taxon>Eukaryota</taxon>
        <taxon>Fungi</taxon>
        <taxon>Fungi incertae sedis</taxon>
        <taxon>Zoopagomycota</taxon>
        <taxon>Kickxellomycotina</taxon>
        <taxon>Kickxellomycetes</taxon>
        <taxon>Kickxellales</taxon>
        <taxon>Kickxellaceae</taxon>
        <taxon>Coemansia</taxon>
    </lineage>
</organism>
<reference evidence="2" key="1">
    <citation type="submission" date="2022-07" db="EMBL/GenBank/DDBJ databases">
        <title>Phylogenomic reconstructions and comparative analyses of Kickxellomycotina fungi.</title>
        <authorList>
            <person name="Reynolds N.K."/>
            <person name="Stajich J.E."/>
            <person name="Barry K."/>
            <person name="Grigoriev I.V."/>
            <person name="Crous P."/>
            <person name="Smith M.E."/>
        </authorList>
    </citation>
    <scope>NUCLEOTIDE SEQUENCE</scope>
    <source>
        <strain evidence="2">BCRC 34489</strain>
    </source>
</reference>
<accession>A0A9W8LKS6</accession>
<evidence type="ECO:0000313" key="2">
    <source>
        <dbReference type="EMBL" id="KAJ2783009.1"/>
    </source>
</evidence>